<evidence type="ECO:0008006" key="3">
    <source>
        <dbReference type="Google" id="ProtNLM"/>
    </source>
</evidence>
<evidence type="ECO:0000313" key="1">
    <source>
        <dbReference type="EMBL" id="MFG6460105.1"/>
    </source>
</evidence>
<organism evidence="1 2">
    <name type="scientific">Pelomonas lactea</name>
    <dbReference type="NCBI Taxonomy" id="3299030"/>
    <lineage>
        <taxon>Bacteria</taxon>
        <taxon>Pseudomonadati</taxon>
        <taxon>Pseudomonadota</taxon>
        <taxon>Betaproteobacteria</taxon>
        <taxon>Burkholderiales</taxon>
        <taxon>Sphaerotilaceae</taxon>
        <taxon>Roseateles</taxon>
    </lineage>
</organism>
<accession>A0ABW7GDS9</accession>
<keyword evidence="2" id="KW-1185">Reference proteome</keyword>
<sequence length="259" mass="28992">MSDRLGVAMSWPSAVAHGCEIDAHDYVARHSMLPFSECVDSVNQPERIHAYGWPESFHNSLLAAPMKQAVFCRRCVEVQLEQRSFAVWRRLDHLPYRFRCAVHDIPLLRARSGGAHAEDPAAILESGDWVPIAAEAAWLESEAVQRLDSISEALLRAGIRWPRHRVWARLRQRARGRHIKLAKKSGGELLSDEICTTFPSSFLAHRFPSFRKKVRGLGIGAVDGVLYSKYQALSPHLSLALAVLYPSARSALRDLSAPL</sequence>
<name>A0ABW7GDS9_9BURK</name>
<dbReference type="RefSeq" id="WP_394508904.1">
    <property type="nucleotide sequence ID" value="NZ_JBIGHX010000001.1"/>
</dbReference>
<reference evidence="1 2" key="1">
    <citation type="submission" date="2024-08" db="EMBL/GenBank/DDBJ databases">
        <authorList>
            <person name="Lu H."/>
        </authorList>
    </citation>
    <scope>NUCLEOTIDE SEQUENCE [LARGE SCALE GENOMIC DNA]</scope>
    <source>
        <strain evidence="1 2">DXS20W</strain>
    </source>
</reference>
<proteinExistence type="predicted"/>
<evidence type="ECO:0000313" key="2">
    <source>
        <dbReference type="Proteomes" id="UP001606302"/>
    </source>
</evidence>
<gene>
    <name evidence="1" type="ORF">ACG04Q_00895</name>
</gene>
<comment type="caution">
    <text evidence="1">The sequence shown here is derived from an EMBL/GenBank/DDBJ whole genome shotgun (WGS) entry which is preliminary data.</text>
</comment>
<dbReference type="EMBL" id="JBIGHX010000001">
    <property type="protein sequence ID" value="MFG6460105.1"/>
    <property type="molecule type" value="Genomic_DNA"/>
</dbReference>
<dbReference type="Proteomes" id="UP001606302">
    <property type="component" value="Unassembled WGS sequence"/>
</dbReference>
<protein>
    <recommendedName>
        <fullName evidence="3">Transposon Tn7 transposition protein TnsD C-termianl domain-containing protein</fullName>
    </recommendedName>
</protein>